<comment type="caution">
    <text evidence="2">The sequence shown here is derived from an EMBL/GenBank/DDBJ whole genome shotgun (WGS) entry which is preliminary data.</text>
</comment>
<dbReference type="GO" id="GO:0005737">
    <property type="term" value="C:cytoplasm"/>
    <property type="evidence" value="ECO:0007669"/>
    <property type="project" value="TreeGrafter"/>
</dbReference>
<dbReference type="InterPro" id="IPR050126">
    <property type="entry name" value="Ap4A_hydrolase"/>
</dbReference>
<dbReference type="Proteomes" id="UP000269923">
    <property type="component" value="Unassembled WGS sequence"/>
</dbReference>
<evidence type="ECO:0000313" key="3">
    <source>
        <dbReference type="Proteomes" id="UP000269923"/>
    </source>
</evidence>
<keyword evidence="3" id="KW-1185">Reference proteome</keyword>
<dbReference type="SUPFAM" id="SSF56300">
    <property type="entry name" value="Metallo-dependent phosphatases"/>
    <property type="match status" value="1"/>
</dbReference>
<sequence length="352" mass="39947">MALIGKLPAGKLDIVGDVHGHFEALQNLLHYLGYSPEGRHPQGRKLVFVGDLVDRGPDAPALLAWFERAHGEGWAQMVLGNHEMNLLADEPKDGSGWFFDSRAEKDALNYAPWQRLPETRRAGVRRLLAAQPLVLERDDLRVVHAAWLPDAVAALRERNNECPVVLYHEWDEHIQRCIRHAPWFDDYLAEQREHAHGLEDVANAPPLLSASGQHDVYRSMGHPIRVLTCGAERVADVPFFAGGRWRFSVRHAWWTDYRDSIPVVVGHYWRHWQSKRAGGDARNLFTMPSHHWHGARGNVFCCDFSVGARWRDRKKNIAPAVSEYRLAALRFPEKTLVFDNGETVSTVYGGSA</sequence>
<accession>A0A3P2A4B0</accession>
<dbReference type="InterPro" id="IPR004843">
    <property type="entry name" value="Calcineurin-like_PHP"/>
</dbReference>
<evidence type="ECO:0000313" key="2">
    <source>
        <dbReference type="EMBL" id="RRD89736.1"/>
    </source>
</evidence>
<reference evidence="2 3" key="1">
    <citation type="submission" date="2018-11" db="EMBL/GenBank/DDBJ databases">
        <title>Genomes From Bacteria Associated with the Canine Oral Cavity: a Test Case for Automated Genome-Based Taxonomic Assignment.</title>
        <authorList>
            <person name="Coil D.A."/>
            <person name="Jospin G."/>
            <person name="Darling A.E."/>
            <person name="Wallis C."/>
            <person name="Davis I.J."/>
            <person name="Harris S."/>
            <person name="Eisen J.A."/>
            <person name="Holcombe L.J."/>
            <person name="O'Flynn C."/>
        </authorList>
    </citation>
    <scope>NUCLEOTIDE SEQUENCE [LARGE SCALE GENOMIC DNA]</scope>
    <source>
        <strain evidence="2 3">COT-280</strain>
    </source>
</reference>
<evidence type="ECO:0000259" key="1">
    <source>
        <dbReference type="Pfam" id="PF00149"/>
    </source>
</evidence>
<protein>
    <submittedName>
        <fullName evidence="2">Serine/threonine protein phosphatase</fullName>
    </submittedName>
</protein>
<dbReference type="STRING" id="1121352.GCA_000620925_01530"/>
<dbReference type="PANTHER" id="PTHR42850">
    <property type="entry name" value="METALLOPHOSPHOESTERASE"/>
    <property type="match status" value="1"/>
</dbReference>
<name>A0A3P2A4B0_9NEIS</name>
<dbReference type="PANTHER" id="PTHR42850:SF7">
    <property type="entry name" value="BIS(5'-NUCLEOSYL)-TETRAPHOSPHATASE PRPE [ASYMMETRICAL]"/>
    <property type="match status" value="1"/>
</dbReference>
<dbReference type="EMBL" id="RQYC01000011">
    <property type="protein sequence ID" value="RRD89736.1"/>
    <property type="molecule type" value="Genomic_DNA"/>
</dbReference>
<proteinExistence type="predicted"/>
<dbReference type="GO" id="GO:0016791">
    <property type="term" value="F:phosphatase activity"/>
    <property type="evidence" value="ECO:0007669"/>
    <property type="project" value="TreeGrafter"/>
</dbReference>
<dbReference type="Pfam" id="PF00149">
    <property type="entry name" value="Metallophos"/>
    <property type="match status" value="1"/>
</dbReference>
<organism evidence="2 3">
    <name type="scientific">Conchiformibius steedae</name>
    <dbReference type="NCBI Taxonomy" id="153493"/>
    <lineage>
        <taxon>Bacteria</taxon>
        <taxon>Pseudomonadati</taxon>
        <taxon>Pseudomonadota</taxon>
        <taxon>Betaproteobacteria</taxon>
        <taxon>Neisseriales</taxon>
        <taxon>Neisseriaceae</taxon>
        <taxon>Conchiformibius</taxon>
    </lineage>
</organism>
<dbReference type="Gene3D" id="3.60.21.10">
    <property type="match status" value="1"/>
</dbReference>
<dbReference type="InterPro" id="IPR029052">
    <property type="entry name" value="Metallo-depent_PP-like"/>
</dbReference>
<gene>
    <name evidence="2" type="ORF">EII21_07660</name>
</gene>
<dbReference type="AlphaFoldDB" id="A0A3P2A4B0"/>
<dbReference type="OrthoDB" id="9807890at2"/>
<feature type="domain" description="Calcineurin-like phosphoesterase" evidence="1">
    <location>
        <begin position="12"/>
        <end position="98"/>
    </location>
</feature>
<dbReference type="RefSeq" id="WP_124795310.1">
    <property type="nucleotide sequence ID" value="NZ_RQYC01000011.1"/>
</dbReference>